<dbReference type="InterPro" id="IPR019757">
    <property type="entry name" value="Pept_S26A_signal_pept_1_Lys-AS"/>
</dbReference>
<evidence type="ECO:0000256" key="9">
    <source>
        <dbReference type="RuleBase" id="RU362042"/>
    </source>
</evidence>
<evidence type="ECO:0000259" key="10">
    <source>
        <dbReference type="Pfam" id="PF10502"/>
    </source>
</evidence>
<keyword evidence="8" id="KW-0812">Transmembrane</keyword>
<feature type="active site" evidence="7">
    <location>
        <position position="64"/>
    </location>
</feature>
<sequence>MNFNFELILSIIFLIAFAFWLINKFVVKQEEGLIEFTASLAPVLGLVLVLRSFMIEPFQIPSKSMVPTLKVGDFILVSKWSYGLRLPVLRTKIFDVDSPKRGDVVVFFPPHEERYFIKRLVGLPGDKIQVINGKLYVNNAAMPQTDTIIDAGAPRSQVMMEDLDGVEHLIQKRVPPTRMSQNFSTLVPQGHYFMMGDSRDNSSDSRVWGPVPEERIVGKAFARWMFWDDFLSVPSFSRAGKIQ</sequence>
<dbReference type="Gene3D" id="2.10.109.10">
    <property type="entry name" value="Umud Fragment, subunit A"/>
    <property type="match status" value="1"/>
</dbReference>
<proteinExistence type="inferred from homology"/>
<evidence type="ECO:0000256" key="6">
    <source>
        <dbReference type="ARBA" id="ARBA00022801"/>
    </source>
</evidence>
<comment type="caution">
    <text evidence="11">The sequence shown here is derived from an EMBL/GenBank/DDBJ whole genome shotgun (WGS) entry which is preliminary data.</text>
</comment>
<dbReference type="PANTHER" id="PTHR43390">
    <property type="entry name" value="SIGNAL PEPTIDASE I"/>
    <property type="match status" value="1"/>
</dbReference>
<evidence type="ECO:0000256" key="3">
    <source>
        <dbReference type="ARBA" id="ARBA00013208"/>
    </source>
</evidence>
<comment type="similarity">
    <text evidence="2 9">Belongs to the peptidase S26 family.</text>
</comment>
<evidence type="ECO:0000256" key="8">
    <source>
        <dbReference type="RuleBase" id="RU003993"/>
    </source>
</evidence>
<dbReference type="PROSITE" id="PS00760">
    <property type="entry name" value="SPASE_I_2"/>
    <property type="match status" value="1"/>
</dbReference>
<keyword evidence="5 8" id="KW-0645">Protease</keyword>
<dbReference type="GO" id="GO:0006465">
    <property type="term" value="P:signal peptide processing"/>
    <property type="evidence" value="ECO:0007669"/>
    <property type="project" value="InterPro"/>
</dbReference>
<dbReference type="InterPro" id="IPR000223">
    <property type="entry name" value="Pept_S26A_signal_pept_1"/>
</dbReference>
<dbReference type="InterPro" id="IPR019756">
    <property type="entry name" value="Pept_S26A_signal_pept_1_Ser-AS"/>
</dbReference>
<dbReference type="InterPro" id="IPR036286">
    <property type="entry name" value="LexA/Signal_pep-like_sf"/>
</dbReference>
<dbReference type="Proteomes" id="UP000051213">
    <property type="component" value="Unassembled WGS sequence"/>
</dbReference>
<dbReference type="GO" id="GO:0009003">
    <property type="term" value="F:signal peptidase activity"/>
    <property type="evidence" value="ECO:0007669"/>
    <property type="project" value="UniProtKB-EC"/>
</dbReference>
<evidence type="ECO:0000256" key="7">
    <source>
        <dbReference type="PIRSR" id="PIRSR600223-1"/>
    </source>
</evidence>
<dbReference type="AlphaFoldDB" id="A0A0R2UFU6"/>
<protein>
    <recommendedName>
        <fullName evidence="4 8">Signal peptidase I</fullName>
        <ecNumber evidence="3 8">3.4.21.89</ecNumber>
    </recommendedName>
</protein>
<evidence type="ECO:0000256" key="1">
    <source>
        <dbReference type="ARBA" id="ARBA00000677"/>
    </source>
</evidence>
<dbReference type="SUPFAM" id="SSF51306">
    <property type="entry name" value="LexA/Signal peptidase"/>
    <property type="match status" value="1"/>
</dbReference>
<dbReference type="Pfam" id="PF10502">
    <property type="entry name" value="Peptidase_S26"/>
    <property type="match status" value="1"/>
</dbReference>
<accession>A0A0R2UFU6</accession>
<dbReference type="EC" id="3.4.21.89" evidence="3 8"/>
<dbReference type="InterPro" id="IPR019533">
    <property type="entry name" value="Peptidase_S26"/>
</dbReference>
<feature type="transmembrane region" description="Helical" evidence="8">
    <location>
        <begin position="7"/>
        <end position="27"/>
    </location>
</feature>
<evidence type="ECO:0000256" key="2">
    <source>
        <dbReference type="ARBA" id="ARBA00009370"/>
    </source>
</evidence>
<dbReference type="CDD" id="cd06530">
    <property type="entry name" value="S26_SPase_I"/>
    <property type="match status" value="1"/>
</dbReference>
<evidence type="ECO:0000313" key="12">
    <source>
        <dbReference type="Proteomes" id="UP000051213"/>
    </source>
</evidence>
<reference evidence="11 12" key="1">
    <citation type="submission" date="2015-10" db="EMBL/GenBank/DDBJ databases">
        <title>Metagenome-Assembled Genomes uncover a global brackish microbiome.</title>
        <authorList>
            <person name="Hugerth L.W."/>
            <person name="Larsson J."/>
            <person name="Alneberg J."/>
            <person name="Lindh M.V."/>
            <person name="Legrand C."/>
            <person name="Pinhassi J."/>
            <person name="Andersson A.F."/>
        </authorList>
    </citation>
    <scope>NUCLEOTIDE SEQUENCE [LARGE SCALE GENOMIC DNA]</scope>
    <source>
        <strain evidence="11">BACL26 MAG-121220-bin70</strain>
    </source>
</reference>
<feature type="active site" evidence="7">
    <location>
        <position position="118"/>
    </location>
</feature>
<comment type="subcellular location">
    <subcellularLocation>
        <location evidence="9">Membrane</location>
        <topology evidence="9">Multi-pass membrane protein</topology>
    </subcellularLocation>
</comment>
<keyword evidence="8" id="KW-1133">Transmembrane helix</keyword>
<dbReference type="PRINTS" id="PR00727">
    <property type="entry name" value="LEADERPTASE"/>
</dbReference>
<dbReference type="GO" id="GO:0016020">
    <property type="term" value="C:membrane"/>
    <property type="evidence" value="ECO:0007669"/>
    <property type="project" value="UniProtKB-SubCell"/>
</dbReference>
<dbReference type="GO" id="GO:0004252">
    <property type="term" value="F:serine-type endopeptidase activity"/>
    <property type="evidence" value="ECO:0007669"/>
    <property type="project" value="InterPro"/>
</dbReference>
<comment type="catalytic activity">
    <reaction evidence="1 8">
        <text>Cleavage of hydrophobic, N-terminal signal or leader sequences from secreted and periplasmic proteins.</text>
        <dbReference type="EC" id="3.4.21.89"/>
    </reaction>
</comment>
<feature type="transmembrane region" description="Helical" evidence="8">
    <location>
        <begin position="33"/>
        <end position="54"/>
    </location>
</feature>
<feature type="domain" description="Peptidase S26" evidence="10">
    <location>
        <begin position="34"/>
        <end position="225"/>
    </location>
</feature>
<keyword evidence="8" id="KW-0472">Membrane</keyword>
<evidence type="ECO:0000256" key="5">
    <source>
        <dbReference type="ARBA" id="ARBA00022670"/>
    </source>
</evidence>
<evidence type="ECO:0000256" key="4">
    <source>
        <dbReference type="ARBA" id="ARBA00019232"/>
    </source>
</evidence>
<dbReference type="PANTHER" id="PTHR43390:SF1">
    <property type="entry name" value="CHLOROPLAST PROCESSING PEPTIDASE"/>
    <property type="match status" value="1"/>
</dbReference>
<dbReference type="EMBL" id="LICA01000063">
    <property type="protein sequence ID" value="KRO96112.1"/>
    <property type="molecule type" value="Genomic_DNA"/>
</dbReference>
<name>A0A0R2UFU6_9GAMM</name>
<dbReference type="PROSITE" id="PS00501">
    <property type="entry name" value="SPASE_I_1"/>
    <property type="match status" value="1"/>
</dbReference>
<gene>
    <name evidence="11" type="ORF">ABS24_02020</name>
</gene>
<dbReference type="NCBIfam" id="TIGR02227">
    <property type="entry name" value="sigpep_I_bact"/>
    <property type="match status" value="1"/>
</dbReference>
<organism evidence="11 12">
    <name type="scientific">SAR92 bacterium BACL26 MAG-121220-bin70</name>
    <dbReference type="NCBI Taxonomy" id="1655626"/>
    <lineage>
        <taxon>Bacteria</taxon>
        <taxon>Pseudomonadati</taxon>
        <taxon>Pseudomonadota</taxon>
        <taxon>Gammaproteobacteria</taxon>
        <taxon>Cellvibrionales</taxon>
        <taxon>Porticoccaceae</taxon>
        <taxon>SAR92 clade</taxon>
    </lineage>
</organism>
<evidence type="ECO:0000313" key="11">
    <source>
        <dbReference type="EMBL" id="KRO96112.1"/>
    </source>
</evidence>
<keyword evidence="6 8" id="KW-0378">Hydrolase</keyword>